<dbReference type="KEGG" id="dpf:ON006_29855"/>
<keyword evidence="1" id="KW-0808">Transferase</keyword>
<accession>A0A9E8NCB1</accession>
<dbReference type="SUPFAM" id="SSF53448">
    <property type="entry name" value="Nucleotide-diphospho-sugar transferases"/>
    <property type="match status" value="1"/>
</dbReference>
<dbReference type="Gene3D" id="3.90.550.10">
    <property type="entry name" value="Spore Coat Polysaccharide Biosynthesis Protein SpsA, Chain A"/>
    <property type="match status" value="1"/>
</dbReference>
<gene>
    <name evidence="1" type="ORF">ON006_29855</name>
</gene>
<reference evidence="1" key="1">
    <citation type="submission" date="2022-11" db="EMBL/GenBank/DDBJ databases">
        <title>Dyadobacter pollutisoli sp. nov., isolated from plastic dumped soil.</title>
        <authorList>
            <person name="Kim J.M."/>
            <person name="Kim K.R."/>
            <person name="Lee J.K."/>
            <person name="Hao L."/>
            <person name="Jeon C.O."/>
        </authorList>
    </citation>
    <scope>NUCLEOTIDE SEQUENCE</scope>
    <source>
        <strain evidence="1">U1</strain>
    </source>
</reference>
<dbReference type="GO" id="GO:0016740">
    <property type="term" value="F:transferase activity"/>
    <property type="evidence" value="ECO:0007669"/>
    <property type="project" value="UniProtKB-KW"/>
</dbReference>
<evidence type="ECO:0000313" key="2">
    <source>
        <dbReference type="Proteomes" id="UP001164653"/>
    </source>
</evidence>
<dbReference type="AlphaFoldDB" id="A0A9E8NCB1"/>
<evidence type="ECO:0000313" key="1">
    <source>
        <dbReference type="EMBL" id="WAC11921.1"/>
    </source>
</evidence>
<dbReference type="RefSeq" id="WP_244822211.1">
    <property type="nucleotide sequence ID" value="NZ_CP112998.1"/>
</dbReference>
<proteinExistence type="predicted"/>
<dbReference type="InterPro" id="IPR029044">
    <property type="entry name" value="Nucleotide-diphossugar_trans"/>
</dbReference>
<sequence length="319" mass="36327">MAIELAPILLFVYNRPDQTRKTLEALADNSLADQSQLFIYADGPKRGTDTAGLQKIEGVRNVIAERQWCKHVTIIKANSNKGLANSIIDGVTEKINEYGKVIVLEDDLVTSKGFIKFMNDALDKYQSDEKVMQVSGHQFPLNIPPNHSSFFLPLTTSWGWATWKRAWDHFDSDAKGYEILKKNRSLAQRFDLNSVYPYSKMLVSQMEGKDIDSWAIRWYWAVFKENGISLFPDKSLVQNIGFGILATHTSGSDAFLISDFDKSYFISDLPKQPKIEEKNFYSLKQALYKSFYKSSSSILVKAKIGIKMGLIFLKFTLRN</sequence>
<keyword evidence="2" id="KW-1185">Reference proteome</keyword>
<name>A0A9E8NCB1_9BACT</name>
<organism evidence="1 2">
    <name type="scientific">Dyadobacter pollutisoli</name>
    <dbReference type="NCBI Taxonomy" id="2910158"/>
    <lineage>
        <taxon>Bacteria</taxon>
        <taxon>Pseudomonadati</taxon>
        <taxon>Bacteroidota</taxon>
        <taxon>Cytophagia</taxon>
        <taxon>Cytophagales</taxon>
        <taxon>Spirosomataceae</taxon>
        <taxon>Dyadobacter</taxon>
    </lineage>
</organism>
<protein>
    <submittedName>
        <fullName evidence="1">Sugar transferase</fullName>
    </submittedName>
</protein>
<dbReference type="Proteomes" id="UP001164653">
    <property type="component" value="Chromosome"/>
</dbReference>
<dbReference type="EMBL" id="CP112998">
    <property type="protein sequence ID" value="WAC11921.1"/>
    <property type="molecule type" value="Genomic_DNA"/>
</dbReference>